<dbReference type="PROSITE" id="PS00292">
    <property type="entry name" value="CYCLINS"/>
    <property type="match status" value="1"/>
</dbReference>
<evidence type="ECO:0000256" key="3">
    <source>
        <dbReference type="ARBA" id="ARBA00023306"/>
    </source>
</evidence>
<dbReference type="InterPro" id="IPR039361">
    <property type="entry name" value="Cyclin"/>
</dbReference>
<dbReference type="AlphaFoldDB" id="A0A3S3Q8X9"/>
<dbReference type="SUPFAM" id="SSF47954">
    <property type="entry name" value="Cyclin-like"/>
    <property type="match status" value="1"/>
</dbReference>
<evidence type="ECO:0000313" key="7">
    <source>
        <dbReference type="Proteomes" id="UP000283530"/>
    </source>
</evidence>
<name>A0A3S3Q8X9_9MAGN</name>
<protein>
    <submittedName>
        <fullName evidence="6">Putative cyclin-D7-1</fullName>
    </submittedName>
</protein>
<dbReference type="GO" id="GO:0051301">
    <property type="term" value="P:cell division"/>
    <property type="evidence" value="ECO:0007669"/>
    <property type="project" value="UniProtKB-KW"/>
</dbReference>
<dbReference type="Pfam" id="PF00134">
    <property type="entry name" value="Cyclin_N"/>
    <property type="match status" value="1"/>
</dbReference>
<gene>
    <name evidence="6" type="ORF">CKAN_01028600</name>
</gene>
<feature type="domain" description="Cyclin-like" evidence="5">
    <location>
        <begin position="83"/>
        <end position="171"/>
    </location>
</feature>
<dbReference type="Gene3D" id="1.10.472.10">
    <property type="entry name" value="Cyclin-like"/>
    <property type="match status" value="2"/>
</dbReference>
<dbReference type="Proteomes" id="UP000283530">
    <property type="component" value="Unassembled WGS sequence"/>
</dbReference>
<dbReference type="CDD" id="cd20544">
    <property type="entry name" value="CYCLIN_AtCycD-like_rpt2"/>
    <property type="match status" value="1"/>
</dbReference>
<sequence length="323" mass="36373">MDNKSLLCDEELLISPPPTLYLTRMKPSLEVLVGSLYYPSREERDRALGICMERETCHMPHDGYVDHLLSTPDLVAARFRVVQWMIKTQCRLNLLLGAVFDAMNYFDRYISLILCKELKYWVIDLLSIACLSLAAKSNEVSIPSLSDFQVDNLDHSFQPSEIQEMELKVMKALGWRLSCITAYSYVDLLTWNLDSLHVGLSARITELLVATLLDPKFIIFRPCTVAVAALRCSLEELLPSKSATQLSDLVHILPVDRMAEMNECHGIMEECIADPLYSLKSNGPHYFPSSPVTVLVSDGIPTVKLRPSYPKKRKRSGCASDGV</sequence>
<comment type="caution">
    <text evidence="6">The sequence shown here is derived from an EMBL/GenBank/DDBJ whole genome shotgun (WGS) entry which is preliminary data.</text>
</comment>
<evidence type="ECO:0000313" key="6">
    <source>
        <dbReference type="EMBL" id="RWR81595.1"/>
    </source>
</evidence>
<keyword evidence="3" id="KW-0131">Cell cycle</keyword>
<dbReference type="OrthoDB" id="62at2759"/>
<organism evidence="6 7">
    <name type="scientific">Cinnamomum micranthum f. kanehirae</name>
    <dbReference type="NCBI Taxonomy" id="337451"/>
    <lineage>
        <taxon>Eukaryota</taxon>
        <taxon>Viridiplantae</taxon>
        <taxon>Streptophyta</taxon>
        <taxon>Embryophyta</taxon>
        <taxon>Tracheophyta</taxon>
        <taxon>Spermatophyta</taxon>
        <taxon>Magnoliopsida</taxon>
        <taxon>Magnoliidae</taxon>
        <taxon>Laurales</taxon>
        <taxon>Lauraceae</taxon>
        <taxon>Cinnamomum</taxon>
    </lineage>
</organism>
<dbReference type="InterPro" id="IPR036915">
    <property type="entry name" value="Cyclin-like_sf"/>
</dbReference>
<dbReference type="SMART" id="SM00385">
    <property type="entry name" value="CYCLIN"/>
    <property type="match status" value="1"/>
</dbReference>
<evidence type="ECO:0000256" key="4">
    <source>
        <dbReference type="RuleBase" id="RU000383"/>
    </source>
</evidence>
<keyword evidence="7" id="KW-1185">Reference proteome</keyword>
<evidence type="ECO:0000256" key="2">
    <source>
        <dbReference type="ARBA" id="ARBA00023127"/>
    </source>
</evidence>
<dbReference type="InterPro" id="IPR006671">
    <property type="entry name" value="Cyclin_N"/>
</dbReference>
<dbReference type="STRING" id="337451.A0A3S3Q8X9"/>
<keyword evidence="2 4" id="KW-0195">Cyclin</keyword>
<dbReference type="InterPro" id="IPR048258">
    <property type="entry name" value="Cyclins_cyclin-box"/>
</dbReference>
<dbReference type="PANTHER" id="PTHR10177">
    <property type="entry name" value="CYCLINS"/>
    <property type="match status" value="1"/>
</dbReference>
<dbReference type="InterPro" id="IPR013763">
    <property type="entry name" value="Cyclin-like_dom"/>
</dbReference>
<reference evidence="6 7" key="1">
    <citation type="journal article" date="2019" name="Nat. Plants">
        <title>Stout camphor tree genome fills gaps in understanding of flowering plant genome evolution.</title>
        <authorList>
            <person name="Chaw S.M."/>
            <person name="Liu Y.C."/>
            <person name="Wu Y.W."/>
            <person name="Wang H.Y."/>
            <person name="Lin C.I."/>
            <person name="Wu C.S."/>
            <person name="Ke H.M."/>
            <person name="Chang L.Y."/>
            <person name="Hsu C.Y."/>
            <person name="Yang H.T."/>
            <person name="Sudianto E."/>
            <person name="Hsu M.H."/>
            <person name="Wu K.P."/>
            <person name="Wang L.N."/>
            <person name="Leebens-Mack J.H."/>
            <person name="Tsai I.J."/>
        </authorList>
    </citation>
    <scope>NUCLEOTIDE SEQUENCE [LARGE SCALE GENOMIC DNA]</scope>
    <source>
        <strain evidence="7">cv. Chaw 1501</strain>
        <tissue evidence="6">Young leaves</tissue>
    </source>
</reference>
<dbReference type="EMBL" id="QPKB01000004">
    <property type="protein sequence ID" value="RWR81595.1"/>
    <property type="molecule type" value="Genomic_DNA"/>
</dbReference>
<accession>A0A3S3Q8X9</accession>
<proteinExistence type="inferred from homology"/>
<evidence type="ECO:0000259" key="5">
    <source>
        <dbReference type="SMART" id="SM00385"/>
    </source>
</evidence>
<evidence type="ECO:0000256" key="1">
    <source>
        <dbReference type="ARBA" id="ARBA00022618"/>
    </source>
</evidence>
<comment type="similarity">
    <text evidence="4">Belongs to the cyclin family.</text>
</comment>
<keyword evidence="1" id="KW-0132">Cell division</keyword>